<dbReference type="InterPro" id="IPR029058">
    <property type="entry name" value="AB_hydrolase_fold"/>
</dbReference>
<keyword evidence="2" id="KW-1185">Reference proteome</keyword>
<name>A0A246JM53_9BURK</name>
<organism evidence="1 2">
    <name type="scientific">Roseateles aquatilis</name>
    <dbReference type="NCBI Taxonomy" id="431061"/>
    <lineage>
        <taxon>Bacteria</taxon>
        <taxon>Pseudomonadati</taxon>
        <taxon>Pseudomonadota</taxon>
        <taxon>Betaproteobacteria</taxon>
        <taxon>Burkholderiales</taxon>
        <taxon>Sphaerotilaceae</taxon>
        <taxon>Roseateles</taxon>
    </lineage>
</organism>
<dbReference type="EMBL" id="NIOF01000001">
    <property type="protein sequence ID" value="OWQ93701.1"/>
    <property type="molecule type" value="Genomic_DNA"/>
</dbReference>
<dbReference type="AlphaFoldDB" id="A0A246JM53"/>
<sequence length="287" mass="30644">MRNDRINCLTADLTGRLADTMKTITALPDALPAVVPVISSPSWALLGIEPLRAAMEYASCRLMDRSGHPPGDGHPVVVFPGLAADAQSIAPLVGFCHGLGYEARDWGRGINTGPTGDIDLWLDTLTADIEALVAAHRQPVSLIGWSLGGIYAREVAKRISLPVRQVITIGTPITGEAAQTNVSLIYRWVNGTLPVLENAFKARLLTAPDVPTTSIYSRSDGVVAWQACLQPDDHPMIENVEVDGSHCGLCWNPAVLKVVADRLAHSPGAWRPYTAQGAAPQMPLPAN</sequence>
<proteinExistence type="predicted"/>
<evidence type="ECO:0000313" key="1">
    <source>
        <dbReference type="EMBL" id="OWQ93701.1"/>
    </source>
</evidence>
<dbReference type="SUPFAM" id="SSF53474">
    <property type="entry name" value="alpha/beta-Hydrolases"/>
    <property type="match status" value="1"/>
</dbReference>
<protein>
    <recommendedName>
        <fullName evidence="3">Alpha/beta hydrolase</fullName>
    </recommendedName>
</protein>
<dbReference type="Gene3D" id="3.40.50.1820">
    <property type="entry name" value="alpha/beta hydrolase"/>
    <property type="match status" value="1"/>
</dbReference>
<reference evidence="1 2" key="1">
    <citation type="journal article" date="2008" name="Int. J. Syst. Evol. Microbiol.">
        <title>Description of Roseateles aquatilis sp. nov. and Roseateles terrae sp. nov., in the class Betaproteobacteria, and emended description of the genus Roseateles.</title>
        <authorList>
            <person name="Gomila M."/>
            <person name="Bowien B."/>
            <person name="Falsen E."/>
            <person name="Moore E.R."/>
            <person name="Lalucat J."/>
        </authorList>
    </citation>
    <scope>NUCLEOTIDE SEQUENCE [LARGE SCALE GENOMIC DNA]</scope>
    <source>
        <strain evidence="1 2">CCUG 48205</strain>
    </source>
</reference>
<accession>A0A246JM53</accession>
<evidence type="ECO:0008006" key="3">
    <source>
        <dbReference type="Google" id="ProtNLM"/>
    </source>
</evidence>
<comment type="caution">
    <text evidence="1">The sequence shown here is derived from an EMBL/GenBank/DDBJ whole genome shotgun (WGS) entry which is preliminary data.</text>
</comment>
<dbReference type="Proteomes" id="UP000197468">
    <property type="component" value="Unassembled WGS sequence"/>
</dbReference>
<evidence type="ECO:0000313" key="2">
    <source>
        <dbReference type="Proteomes" id="UP000197468"/>
    </source>
</evidence>
<gene>
    <name evidence="1" type="ORF">CDN99_04415</name>
</gene>